<evidence type="ECO:0000313" key="4">
    <source>
        <dbReference type="Proteomes" id="UP000053260"/>
    </source>
</evidence>
<gene>
    <name evidence="3" type="ORF">AQJ91_41455</name>
</gene>
<reference evidence="3 4" key="1">
    <citation type="submission" date="2015-10" db="EMBL/GenBank/DDBJ databases">
        <title>Draft genome sequence of Streptomyces sp. RV15, isolated from a marine sponge.</title>
        <authorList>
            <person name="Ruckert C."/>
            <person name="Abdelmohsen U.R."/>
            <person name="Winkler A."/>
            <person name="Hentschel U."/>
            <person name="Kalinowski J."/>
            <person name="Kampfer P."/>
            <person name="Glaeser S."/>
        </authorList>
    </citation>
    <scope>NUCLEOTIDE SEQUENCE [LARGE SCALE GENOMIC DNA]</scope>
    <source>
        <strain evidence="3 4">RV15</strain>
    </source>
</reference>
<dbReference type="AlphaFoldDB" id="A0A101UR86"/>
<feature type="compositionally biased region" description="Basic and acidic residues" evidence="1">
    <location>
        <begin position="110"/>
        <end position="123"/>
    </location>
</feature>
<feature type="region of interest" description="Disordered" evidence="1">
    <location>
        <begin position="95"/>
        <end position="137"/>
    </location>
</feature>
<dbReference type="EMBL" id="LMXB01000112">
    <property type="protein sequence ID" value="KUO15418.1"/>
    <property type="molecule type" value="Genomic_DNA"/>
</dbReference>
<dbReference type="Gene3D" id="3.20.20.80">
    <property type="entry name" value="Glycosidases"/>
    <property type="match status" value="1"/>
</dbReference>
<dbReference type="OrthoDB" id="5526311at2"/>
<evidence type="ECO:0000256" key="2">
    <source>
        <dbReference type="SAM" id="SignalP"/>
    </source>
</evidence>
<comment type="caution">
    <text evidence="3">The sequence shown here is derived from an EMBL/GenBank/DDBJ whole genome shotgun (WGS) entry which is preliminary data.</text>
</comment>
<feature type="signal peptide" evidence="2">
    <location>
        <begin position="1"/>
        <end position="33"/>
    </location>
</feature>
<feature type="chain" id="PRO_5007108321" evidence="2">
    <location>
        <begin position="34"/>
        <end position="137"/>
    </location>
</feature>
<accession>A0A101UR86</accession>
<evidence type="ECO:0000256" key="1">
    <source>
        <dbReference type="SAM" id="MobiDB-lite"/>
    </source>
</evidence>
<dbReference type="SUPFAM" id="SSF51445">
    <property type="entry name" value="(Trans)glycosidases"/>
    <property type="match status" value="1"/>
</dbReference>
<dbReference type="InterPro" id="IPR017853">
    <property type="entry name" value="GH"/>
</dbReference>
<keyword evidence="4" id="KW-1185">Reference proteome</keyword>
<name>A0A101UR86_9ACTN</name>
<proteinExistence type="predicted"/>
<organism evidence="3 4">
    <name type="scientific">Streptomyces dysideae</name>
    <dbReference type="NCBI Taxonomy" id="909626"/>
    <lineage>
        <taxon>Bacteria</taxon>
        <taxon>Bacillati</taxon>
        <taxon>Actinomycetota</taxon>
        <taxon>Actinomycetes</taxon>
        <taxon>Kitasatosporales</taxon>
        <taxon>Streptomycetaceae</taxon>
        <taxon>Streptomyces</taxon>
    </lineage>
</organism>
<sequence length="137" mass="14285">MTRRTFLSAGAASAASALPIVPGFSGLLSQAFAADTQTNLSKMVDMRFGMFNHFGLGTFTNQEWAEPNQSATLFAPPSVNCAQWADAAVRVPPSAGSGFHEVSSGGGANRDTRRPENAVREGYLHPANSRAVNGGAA</sequence>
<dbReference type="Proteomes" id="UP000053260">
    <property type="component" value="Unassembled WGS sequence"/>
</dbReference>
<keyword evidence="2" id="KW-0732">Signal</keyword>
<evidence type="ECO:0000313" key="3">
    <source>
        <dbReference type="EMBL" id="KUO15418.1"/>
    </source>
</evidence>
<dbReference type="STRING" id="909626.AQJ91_41455"/>
<protein>
    <submittedName>
        <fullName evidence="3">Uncharacterized protein</fullName>
    </submittedName>
</protein>